<evidence type="ECO:0000256" key="5">
    <source>
        <dbReference type="ARBA" id="ARBA00022679"/>
    </source>
</evidence>
<dbReference type="InterPro" id="IPR003660">
    <property type="entry name" value="HAMP_dom"/>
</dbReference>
<dbReference type="EC" id="2.7.13.3" evidence="3"/>
<evidence type="ECO:0000256" key="1">
    <source>
        <dbReference type="ARBA" id="ARBA00000085"/>
    </source>
</evidence>
<feature type="domain" description="Histidine kinase" evidence="9">
    <location>
        <begin position="485"/>
        <end position="591"/>
    </location>
</feature>
<dbReference type="GO" id="GO:0016020">
    <property type="term" value="C:membrane"/>
    <property type="evidence" value="ECO:0007669"/>
    <property type="project" value="UniProtKB-SubCell"/>
</dbReference>
<dbReference type="SMART" id="SM00304">
    <property type="entry name" value="HAMP"/>
    <property type="match status" value="1"/>
</dbReference>
<dbReference type="SMART" id="SM00387">
    <property type="entry name" value="HATPase_c"/>
    <property type="match status" value="1"/>
</dbReference>
<dbReference type="PANTHER" id="PTHR34220">
    <property type="entry name" value="SENSOR HISTIDINE KINASE YPDA"/>
    <property type="match status" value="1"/>
</dbReference>
<dbReference type="AlphaFoldDB" id="A0A1V4IUE5"/>
<dbReference type="SUPFAM" id="SSF158472">
    <property type="entry name" value="HAMP domain-like"/>
    <property type="match status" value="1"/>
</dbReference>
<dbReference type="STRING" id="1450648.CLORY_10470"/>
<keyword evidence="12" id="KW-1185">Reference proteome</keyword>
<evidence type="ECO:0000256" key="2">
    <source>
        <dbReference type="ARBA" id="ARBA00004370"/>
    </source>
</evidence>
<evidence type="ECO:0000256" key="4">
    <source>
        <dbReference type="ARBA" id="ARBA00022553"/>
    </source>
</evidence>
<dbReference type="Gene3D" id="6.10.340.10">
    <property type="match status" value="1"/>
</dbReference>
<dbReference type="InterPro" id="IPR003594">
    <property type="entry name" value="HATPase_dom"/>
</dbReference>
<dbReference type="SUPFAM" id="SSF55874">
    <property type="entry name" value="ATPase domain of HSP90 chaperone/DNA topoisomerase II/histidine kinase"/>
    <property type="match status" value="1"/>
</dbReference>
<keyword evidence="7" id="KW-0902">Two-component regulatory system</keyword>
<dbReference type="InterPro" id="IPR036890">
    <property type="entry name" value="HATPase_C_sf"/>
</dbReference>
<dbReference type="PROSITE" id="PS50109">
    <property type="entry name" value="HIS_KIN"/>
    <property type="match status" value="1"/>
</dbReference>
<dbReference type="GO" id="GO:0000155">
    <property type="term" value="F:phosphorelay sensor kinase activity"/>
    <property type="evidence" value="ECO:0007669"/>
    <property type="project" value="InterPro"/>
</dbReference>
<keyword evidence="5 11" id="KW-0808">Transferase</keyword>
<reference evidence="11 12" key="1">
    <citation type="submission" date="2017-03" db="EMBL/GenBank/DDBJ databases">
        <title>Genome sequence of Clostridium oryzae DSM 28571.</title>
        <authorList>
            <person name="Poehlein A."/>
            <person name="Daniel R."/>
        </authorList>
    </citation>
    <scope>NUCLEOTIDE SEQUENCE [LARGE SCALE GENOMIC DNA]</scope>
    <source>
        <strain evidence="11 12">DSM 28571</strain>
    </source>
</reference>
<organism evidence="11 12">
    <name type="scientific">Clostridium oryzae</name>
    <dbReference type="NCBI Taxonomy" id="1450648"/>
    <lineage>
        <taxon>Bacteria</taxon>
        <taxon>Bacillati</taxon>
        <taxon>Bacillota</taxon>
        <taxon>Clostridia</taxon>
        <taxon>Eubacteriales</taxon>
        <taxon>Clostridiaceae</taxon>
        <taxon>Clostridium</taxon>
    </lineage>
</organism>
<sequence length="600" mass="69995">MNFFYKIKGYVINMKMRKKLILIYTISAVIPIITLGIVMTSSMKNMVINRAVTEANTNNDRIKYRFGELFKLMSEVSDRLYTDEKLQKVATTRYTIPWQVVEAYENYKEFDSLLRSYKEIKSIRFYADNDTLLDNSQIIGTTSEIKSKKWYQVAIAKRGRSYWQYVYDELNGGKNLCLTKYIKDLRGNPVGVLVIYVDNQYLQSIIKEEPFETIITLDKDKILISNNKNKNKKINIRYLENSAAENSQTIYNGRRYRLISENFADSQADNAFQVMTMLRVDVITASVNQVGLLGVCIIIFSIILAAVLIVIFSSAFTRRILLLRGEMDRVVSGDLEVKDRGIKRDDEIGILFQDLDYMIISIKQLIHEVYEEKIYKEQIKNKQKEIEFKMLASQINPHFLYNTLETIRMEAHYNGQYKIAEVVKSLGKMLRRNLEVSYKLVTLKSEIELLNNYLYIQKFRMEDRVSYDIQIDFDIDKYYVLPLLLQPIVENAVVHGLENKSHGGKIVLKIERKDKFLRILIRDNGAGMTKMKLYELREKLYSAEHSVEGKSIGLINVHNRIKLYYGERYGLKILSKYMEGTQVYIYLPVKGDEGVKYIGS</sequence>
<dbReference type="PROSITE" id="PS50885">
    <property type="entry name" value="HAMP"/>
    <property type="match status" value="1"/>
</dbReference>
<evidence type="ECO:0000256" key="6">
    <source>
        <dbReference type="ARBA" id="ARBA00022777"/>
    </source>
</evidence>
<dbReference type="PANTHER" id="PTHR34220:SF7">
    <property type="entry name" value="SENSOR HISTIDINE KINASE YPDA"/>
    <property type="match status" value="1"/>
</dbReference>
<comment type="caution">
    <text evidence="11">The sequence shown here is derived from an EMBL/GenBank/DDBJ whole genome shotgun (WGS) entry which is preliminary data.</text>
</comment>
<dbReference type="Pfam" id="PF06580">
    <property type="entry name" value="His_kinase"/>
    <property type="match status" value="1"/>
</dbReference>
<dbReference type="InterPro" id="IPR010559">
    <property type="entry name" value="Sig_transdc_His_kin_internal"/>
</dbReference>
<comment type="subcellular location">
    <subcellularLocation>
        <location evidence="2">Membrane</location>
    </subcellularLocation>
</comment>
<dbReference type="RefSeq" id="WP_169911539.1">
    <property type="nucleotide sequence ID" value="NZ_MZGV01000008.1"/>
</dbReference>
<feature type="transmembrane region" description="Helical" evidence="8">
    <location>
        <begin position="292"/>
        <end position="317"/>
    </location>
</feature>
<accession>A0A1V4IUE5</accession>
<comment type="catalytic activity">
    <reaction evidence="1">
        <text>ATP + protein L-histidine = ADP + protein N-phospho-L-histidine.</text>
        <dbReference type="EC" id="2.7.13.3"/>
    </reaction>
</comment>
<keyword evidence="6 11" id="KW-0418">Kinase</keyword>
<keyword evidence="4" id="KW-0597">Phosphoprotein</keyword>
<name>A0A1V4IUE5_9CLOT</name>
<keyword evidence="8" id="KW-0472">Membrane</keyword>
<keyword evidence="8" id="KW-0812">Transmembrane</keyword>
<dbReference type="Proteomes" id="UP000190080">
    <property type="component" value="Unassembled WGS sequence"/>
</dbReference>
<evidence type="ECO:0000256" key="7">
    <source>
        <dbReference type="ARBA" id="ARBA00023012"/>
    </source>
</evidence>
<dbReference type="Gene3D" id="3.30.565.10">
    <property type="entry name" value="Histidine kinase-like ATPase, C-terminal domain"/>
    <property type="match status" value="1"/>
</dbReference>
<evidence type="ECO:0000259" key="9">
    <source>
        <dbReference type="PROSITE" id="PS50109"/>
    </source>
</evidence>
<keyword evidence="8" id="KW-1133">Transmembrane helix</keyword>
<dbReference type="EMBL" id="MZGV01000008">
    <property type="protein sequence ID" value="OPJ63539.1"/>
    <property type="molecule type" value="Genomic_DNA"/>
</dbReference>
<evidence type="ECO:0000313" key="12">
    <source>
        <dbReference type="Proteomes" id="UP000190080"/>
    </source>
</evidence>
<proteinExistence type="predicted"/>
<feature type="transmembrane region" description="Helical" evidence="8">
    <location>
        <begin position="21"/>
        <end position="40"/>
    </location>
</feature>
<protein>
    <recommendedName>
        <fullName evidence="3">histidine kinase</fullName>
        <ecNumber evidence="3">2.7.13.3</ecNumber>
    </recommendedName>
</protein>
<evidence type="ECO:0000259" key="10">
    <source>
        <dbReference type="PROSITE" id="PS50885"/>
    </source>
</evidence>
<dbReference type="InterPro" id="IPR050640">
    <property type="entry name" value="Bact_2-comp_sensor_kinase"/>
</dbReference>
<gene>
    <name evidence="11" type="primary">ypdA_3</name>
    <name evidence="11" type="ORF">CLORY_10470</name>
</gene>
<feature type="domain" description="HAMP" evidence="10">
    <location>
        <begin position="314"/>
        <end position="367"/>
    </location>
</feature>
<dbReference type="InterPro" id="IPR005467">
    <property type="entry name" value="His_kinase_dom"/>
</dbReference>
<evidence type="ECO:0000256" key="3">
    <source>
        <dbReference type="ARBA" id="ARBA00012438"/>
    </source>
</evidence>
<evidence type="ECO:0000256" key="8">
    <source>
        <dbReference type="SAM" id="Phobius"/>
    </source>
</evidence>
<dbReference type="Pfam" id="PF02518">
    <property type="entry name" value="HATPase_c"/>
    <property type="match status" value="1"/>
</dbReference>
<evidence type="ECO:0000313" key="11">
    <source>
        <dbReference type="EMBL" id="OPJ63539.1"/>
    </source>
</evidence>